<gene>
    <name evidence="7" type="ORF">GCM10022399_21700</name>
</gene>
<keyword evidence="1" id="KW-0285">Flavoprotein</keyword>
<evidence type="ECO:0000256" key="3">
    <source>
        <dbReference type="ARBA" id="ARBA00023002"/>
    </source>
</evidence>
<accession>A0ABP7DL09</accession>
<evidence type="ECO:0000256" key="1">
    <source>
        <dbReference type="ARBA" id="ARBA00022630"/>
    </source>
</evidence>
<dbReference type="SUPFAM" id="SSF51679">
    <property type="entry name" value="Bacterial luciferase-like"/>
    <property type="match status" value="1"/>
</dbReference>
<sequence>MPVPDPALVVLVGASGSGKSTWASSRYRAAEVVSSDALREVVGSGEHDLDASADAFALLESVVSARVGRRLTTVVDTLGTDPARRRRWLTAARDAGLPAVAVVLDTPARVCRSRNAARDRPVPARVLTSQLAAVATTTDLLDAEGWDAVLVLTPDDVPAAGPRNTPSSRHPAPAAADATAQLPGVLREEGAGLRGVVLQLSRFPAEGDLLTWLRDMAGAAEEAGLAGIALMDHLIQIPQVGRAWDPIPEPWVTLGALAASTTRLQLGTLVTPVTFRAPGITAKAAATLSALTGGRAFVGVGAGWWEREHTAYGLGFPSARARLDALEHGIETMKALWSPGTKPYAGRRVSLPETTSYPRPVGDLPVIVGGGGDRTLRIAARLGDGCNVPSDDAGLAKVARYLALVAQAGRDPSTVHATVLDLPLVGRDRDDVWSRVERHRGRAPAATFAARHHAGTASEHADRLAALAGLGVTTVFVAPVGLDGPDDVLALAPLAGAFG</sequence>
<dbReference type="RefSeq" id="WP_344945725.1">
    <property type="nucleotide sequence ID" value="NZ_BAABDC010000003.1"/>
</dbReference>
<evidence type="ECO:0000256" key="2">
    <source>
        <dbReference type="ARBA" id="ARBA00022643"/>
    </source>
</evidence>
<evidence type="ECO:0000313" key="7">
    <source>
        <dbReference type="EMBL" id="GAA3704781.1"/>
    </source>
</evidence>
<dbReference type="InterPro" id="IPR036661">
    <property type="entry name" value="Luciferase-like_sf"/>
</dbReference>
<reference evidence="8" key="1">
    <citation type="journal article" date="2019" name="Int. J. Syst. Evol. Microbiol.">
        <title>The Global Catalogue of Microorganisms (GCM) 10K type strain sequencing project: providing services to taxonomists for standard genome sequencing and annotation.</title>
        <authorList>
            <consortium name="The Broad Institute Genomics Platform"/>
            <consortium name="The Broad Institute Genome Sequencing Center for Infectious Disease"/>
            <person name="Wu L."/>
            <person name="Ma J."/>
        </authorList>
    </citation>
    <scope>NUCLEOTIDE SEQUENCE [LARGE SCALE GENOMIC DNA]</scope>
    <source>
        <strain evidence="8">JCM 17125</strain>
    </source>
</reference>
<feature type="region of interest" description="Disordered" evidence="5">
    <location>
        <begin position="157"/>
        <end position="176"/>
    </location>
</feature>
<dbReference type="Pfam" id="PF00296">
    <property type="entry name" value="Bac_luciferase"/>
    <property type="match status" value="1"/>
</dbReference>
<dbReference type="Proteomes" id="UP001501468">
    <property type="component" value="Unassembled WGS sequence"/>
</dbReference>
<dbReference type="PANTHER" id="PTHR42847">
    <property type="entry name" value="ALKANESULFONATE MONOOXYGENASE"/>
    <property type="match status" value="1"/>
</dbReference>
<dbReference type="Gene3D" id="3.40.50.300">
    <property type="entry name" value="P-loop containing nucleotide triphosphate hydrolases"/>
    <property type="match status" value="1"/>
</dbReference>
<proteinExistence type="predicted"/>
<comment type="caution">
    <text evidence="7">The sequence shown here is derived from an EMBL/GenBank/DDBJ whole genome shotgun (WGS) entry which is preliminary data.</text>
</comment>
<feature type="domain" description="Luciferase-like" evidence="6">
    <location>
        <begin position="213"/>
        <end position="453"/>
    </location>
</feature>
<keyword evidence="8" id="KW-1185">Reference proteome</keyword>
<dbReference type="Pfam" id="PF13671">
    <property type="entry name" value="AAA_33"/>
    <property type="match status" value="1"/>
</dbReference>
<evidence type="ECO:0000256" key="5">
    <source>
        <dbReference type="SAM" id="MobiDB-lite"/>
    </source>
</evidence>
<protein>
    <recommendedName>
        <fullName evidence="6">Luciferase-like domain-containing protein</fullName>
    </recommendedName>
</protein>
<dbReference type="InterPro" id="IPR027417">
    <property type="entry name" value="P-loop_NTPase"/>
</dbReference>
<dbReference type="PANTHER" id="PTHR42847:SF4">
    <property type="entry name" value="ALKANESULFONATE MONOOXYGENASE-RELATED"/>
    <property type="match status" value="1"/>
</dbReference>
<keyword evidence="2" id="KW-0288">FMN</keyword>
<name>A0ABP7DL09_9MICO</name>
<evidence type="ECO:0000256" key="4">
    <source>
        <dbReference type="ARBA" id="ARBA00023033"/>
    </source>
</evidence>
<dbReference type="Gene3D" id="3.20.20.30">
    <property type="entry name" value="Luciferase-like domain"/>
    <property type="match status" value="1"/>
</dbReference>
<dbReference type="EMBL" id="BAABDC010000003">
    <property type="protein sequence ID" value="GAA3704781.1"/>
    <property type="molecule type" value="Genomic_DNA"/>
</dbReference>
<organism evidence="7 8">
    <name type="scientific">Terrabacter ginsenosidimutans</name>
    <dbReference type="NCBI Taxonomy" id="490575"/>
    <lineage>
        <taxon>Bacteria</taxon>
        <taxon>Bacillati</taxon>
        <taxon>Actinomycetota</taxon>
        <taxon>Actinomycetes</taxon>
        <taxon>Micrococcales</taxon>
        <taxon>Intrasporangiaceae</taxon>
        <taxon>Terrabacter</taxon>
    </lineage>
</organism>
<evidence type="ECO:0000313" key="8">
    <source>
        <dbReference type="Proteomes" id="UP001501468"/>
    </source>
</evidence>
<keyword evidence="4" id="KW-0503">Monooxygenase</keyword>
<keyword evidence="3" id="KW-0560">Oxidoreductase</keyword>
<dbReference type="InterPro" id="IPR011251">
    <property type="entry name" value="Luciferase-like_dom"/>
</dbReference>
<evidence type="ECO:0000259" key="6">
    <source>
        <dbReference type="Pfam" id="PF00296"/>
    </source>
</evidence>
<dbReference type="InterPro" id="IPR050172">
    <property type="entry name" value="SsuD_RutA_monooxygenase"/>
</dbReference>
<dbReference type="SUPFAM" id="SSF52540">
    <property type="entry name" value="P-loop containing nucleoside triphosphate hydrolases"/>
    <property type="match status" value="1"/>
</dbReference>